<keyword evidence="2 8" id="KW-0808">Transferase</keyword>
<evidence type="ECO:0000256" key="2">
    <source>
        <dbReference type="ARBA" id="ARBA00022679"/>
    </source>
</evidence>
<dbReference type="PROSITE" id="PS51191">
    <property type="entry name" value="FEMABX"/>
    <property type="match status" value="1"/>
</dbReference>
<dbReference type="Gene3D" id="3.40.630.30">
    <property type="match status" value="1"/>
</dbReference>
<dbReference type="InterPro" id="IPR050644">
    <property type="entry name" value="PG_Glycine_Bridge_Synth"/>
</dbReference>
<dbReference type="EMBL" id="FMKA01000011">
    <property type="protein sequence ID" value="SCP97478.1"/>
    <property type="molecule type" value="Genomic_DNA"/>
</dbReference>
<protein>
    <submittedName>
        <fullName evidence="8">Acetyltransferase (GNAT) domain-containing protein</fullName>
    </submittedName>
</protein>
<dbReference type="GO" id="GO:0016755">
    <property type="term" value="F:aminoacyltransferase activity"/>
    <property type="evidence" value="ECO:0007669"/>
    <property type="project" value="InterPro"/>
</dbReference>
<dbReference type="InterPro" id="IPR016181">
    <property type="entry name" value="Acyl_CoA_acyltransferase"/>
</dbReference>
<keyword evidence="3" id="KW-0133">Cell shape</keyword>
<proteinExistence type="inferred from homology"/>
<sequence>MISEIMIDESDKWDKIVNTFEKYDVYYLSGYAKSLQFHGDGEPILFYYEGDGIRAINVVMKRDISKAPHFSGKLEEGAYFDIATPYGYGGFLIEGEVGEDSLKRFDEEYSFYCKDRGIVSEFVRFHPVLNNSAGLEEIYQVREAGKTVSIHLDSQEQITEALSGNTRREIKKSTESGVEVFWGRSPWLYQEFITLYTATMDRRNAKSYYYFEKEFFDALLNDLKYNAMLFYSVYEGRIIAMALVLMANQKMHYHLAAGNIDYQKFSPMALMIYEAACWGCENGFDTFHMGGGLGGSEDSLFRFKKGFNRNEANVFSLGSKIFDEAKYAQLAAMRKTEDGIDNTGDFFPVYRAVPGTA</sequence>
<organism evidence="8 9">
    <name type="scientific">Anaerobium acetethylicum</name>
    <dbReference type="NCBI Taxonomy" id="1619234"/>
    <lineage>
        <taxon>Bacteria</taxon>
        <taxon>Bacillati</taxon>
        <taxon>Bacillota</taxon>
        <taxon>Clostridia</taxon>
        <taxon>Lachnospirales</taxon>
        <taxon>Lachnospiraceae</taxon>
        <taxon>Anaerobium</taxon>
    </lineage>
</organism>
<evidence type="ECO:0000256" key="4">
    <source>
        <dbReference type="ARBA" id="ARBA00022984"/>
    </source>
</evidence>
<dbReference type="PANTHER" id="PTHR36174">
    <property type="entry name" value="LIPID II:GLYCINE GLYCYLTRANSFERASE"/>
    <property type="match status" value="1"/>
</dbReference>
<evidence type="ECO:0000313" key="8">
    <source>
        <dbReference type="EMBL" id="SCP97478.1"/>
    </source>
</evidence>
<gene>
    <name evidence="8" type="ORF">SAMN05421730_101111</name>
</gene>
<dbReference type="OrthoDB" id="9785911at2"/>
<reference evidence="8 9" key="1">
    <citation type="submission" date="2016-09" db="EMBL/GenBank/DDBJ databases">
        <authorList>
            <person name="Capua I."/>
            <person name="De Benedictis P."/>
            <person name="Joannis T."/>
            <person name="Lombin L.H."/>
            <person name="Cattoli G."/>
        </authorList>
    </citation>
    <scope>NUCLEOTIDE SEQUENCE [LARGE SCALE GENOMIC DNA]</scope>
    <source>
        <strain evidence="8 9">GluBS11</strain>
    </source>
</reference>
<dbReference type="GO" id="GO:0008360">
    <property type="term" value="P:regulation of cell shape"/>
    <property type="evidence" value="ECO:0007669"/>
    <property type="project" value="UniProtKB-KW"/>
</dbReference>
<evidence type="ECO:0000256" key="5">
    <source>
        <dbReference type="ARBA" id="ARBA00023315"/>
    </source>
</evidence>
<dbReference type="Pfam" id="PF13480">
    <property type="entry name" value="Acetyltransf_6"/>
    <property type="match status" value="1"/>
</dbReference>
<dbReference type="PANTHER" id="PTHR36174:SF1">
    <property type="entry name" value="LIPID II:GLYCINE GLYCYLTRANSFERASE"/>
    <property type="match status" value="1"/>
</dbReference>
<accession>A0A1D3TTW4</accession>
<feature type="domain" description="BioF2-like acetyltransferase" evidence="7">
    <location>
        <begin position="165"/>
        <end position="292"/>
    </location>
</feature>
<dbReference type="AlphaFoldDB" id="A0A1D3TTW4"/>
<keyword evidence="9" id="KW-1185">Reference proteome</keyword>
<dbReference type="GO" id="GO:0071555">
    <property type="term" value="P:cell wall organization"/>
    <property type="evidence" value="ECO:0007669"/>
    <property type="project" value="UniProtKB-KW"/>
</dbReference>
<name>A0A1D3TTW4_9FIRM</name>
<dbReference type="Proteomes" id="UP000199315">
    <property type="component" value="Unassembled WGS sequence"/>
</dbReference>
<dbReference type="InterPro" id="IPR038740">
    <property type="entry name" value="BioF2-like_GNAT_dom"/>
</dbReference>
<evidence type="ECO:0000256" key="3">
    <source>
        <dbReference type="ARBA" id="ARBA00022960"/>
    </source>
</evidence>
<evidence type="ECO:0000256" key="6">
    <source>
        <dbReference type="ARBA" id="ARBA00023316"/>
    </source>
</evidence>
<comment type="similarity">
    <text evidence="1">Belongs to the FemABX family.</text>
</comment>
<dbReference type="InterPro" id="IPR003447">
    <property type="entry name" value="FEMABX"/>
</dbReference>
<dbReference type="RefSeq" id="WP_091233615.1">
    <property type="nucleotide sequence ID" value="NZ_FMKA01000011.1"/>
</dbReference>
<dbReference type="GO" id="GO:0009252">
    <property type="term" value="P:peptidoglycan biosynthetic process"/>
    <property type="evidence" value="ECO:0007669"/>
    <property type="project" value="UniProtKB-KW"/>
</dbReference>
<dbReference type="STRING" id="1619234.SAMN05421730_101111"/>
<evidence type="ECO:0000259" key="7">
    <source>
        <dbReference type="Pfam" id="PF13480"/>
    </source>
</evidence>
<evidence type="ECO:0000313" key="9">
    <source>
        <dbReference type="Proteomes" id="UP000199315"/>
    </source>
</evidence>
<evidence type="ECO:0000256" key="1">
    <source>
        <dbReference type="ARBA" id="ARBA00009943"/>
    </source>
</evidence>
<keyword evidence="6" id="KW-0961">Cell wall biogenesis/degradation</keyword>
<keyword evidence="4" id="KW-0573">Peptidoglycan synthesis</keyword>
<dbReference type="SUPFAM" id="SSF55729">
    <property type="entry name" value="Acyl-CoA N-acyltransferases (Nat)"/>
    <property type="match status" value="1"/>
</dbReference>
<keyword evidence="5" id="KW-0012">Acyltransferase</keyword>